<name>A0A379B8E7_9PAST</name>
<dbReference type="Gene3D" id="1.20.1590.10">
    <property type="entry name" value="YP_001051499.1 domain like"/>
    <property type="match status" value="1"/>
</dbReference>
<evidence type="ECO:0000313" key="2">
    <source>
        <dbReference type="Proteomes" id="UP000254280"/>
    </source>
</evidence>
<dbReference type="AlphaFoldDB" id="A0A379B8E7"/>
<dbReference type="Proteomes" id="UP000254280">
    <property type="component" value="Unassembled WGS sequence"/>
</dbReference>
<dbReference type="EMBL" id="UGSS01000002">
    <property type="protein sequence ID" value="SUB34751.1"/>
    <property type="molecule type" value="Genomic_DNA"/>
</dbReference>
<sequence length="197" mass="22674">MRNPIHKRLGNLQSWQHLTFMACLCERMYPNFVMFCQVTEQNPQAVKTYHNILNLVWEQLTVKGAKINFENQLEKLEAIIPDVNDYEFFGVLPAIDACEGLAELVHGIIAGSTLEQAVKLSRLSLQTVTTVLEMQKGEELSEQALKETEEIQQELDIQWQIYRALKDCEERDTALILGLKNELRQEQISNIGIEIEQ</sequence>
<accession>A0A379B8E7</accession>
<proteinExistence type="predicted"/>
<dbReference type="PROSITE" id="PS51257">
    <property type="entry name" value="PROKAR_LIPOPROTEIN"/>
    <property type="match status" value="1"/>
</dbReference>
<evidence type="ECO:0000313" key="1">
    <source>
        <dbReference type="EMBL" id="SUB34751.1"/>
    </source>
</evidence>
<protein>
    <submittedName>
        <fullName evidence="1">Protein of uncharacterized function (DUF416)</fullName>
    </submittedName>
</protein>
<dbReference type="Pfam" id="PF04222">
    <property type="entry name" value="DUF416"/>
    <property type="match status" value="1"/>
</dbReference>
<dbReference type="InterPro" id="IPR007338">
    <property type="entry name" value="DUF416"/>
</dbReference>
<keyword evidence="2" id="KW-1185">Reference proteome</keyword>
<reference evidence="1 2" key="1">
    <citation type="submission" date="2018-06" db="EMBL/GenBank/DDBJ databases">
        <authorList>
            <consortium name="Pathogen Informatics"/>
            <person name="Doyle S."/>
        </authorList>
    </citation>
    <scope>NUCLEOTIDE SEQUENCE [LARGE SCALE GENOMIC DNA]</scope>
    <source>
        <strain evidence="1 2">NCTC10699</strain>
    </source>
</reference>
<gene>
    <name evidence="1" type="ORF">NCTC10699_02433</name>
</gene>
<organism evidence="1 2">
    <name type="scientific">[Pasteurella] mairii</name>
    <dbReference type="NCBI Taxonomy" id="757"/>
    <lineage>
        <taxon>Bacteria</taxon>
        <taxon>Pseudomonadati</taxon>
        <taxon>Pseudomonadota</taxon>
        <taxon>Gammaproteobacteria</taxon>
        <taxon>Pasteurellales</taxon>
        <taxon>Pasteurellaceae</taxon>
    </lineage>
</organism>
<dbReference type="InterPro" id="IPR023381">
    <property type="entry name" value="YP001051499.1-like_dom_sf"/>
</dbReference>
<dbReference type="OrthoDB" id="9204516at2"/>